<sequence>MAYKISDECIGCGACMDACPVGAISEADGKCAINADECIDCGSCAGTCPVGAPQAE</sequence>
<evidence type="ECO:0000259" key="10">
    <source>
        <dbReference type="PROSITE" id="PS51379"/>
    </source>
</evidence>
<dbReference type="GO" id="GO:0009055">
    <property type="term" value="F:electron transfer activity"/>
    <property type="evidence" value="ECO:0007669"/>
    <property type="project" value="UniProtKB-UniRule"/>
</dbReference>
<comment type="cofactor">
    <cofactor evidence="1">
        <name>[3Fe-4S] cluster</name>
        <dbReference type="ChEBI" id="CHEBI:21137"/>
    </cofactor>
</comment>
<comment type="caution">
    <text evidence="11">The sequence shown here is derived from an EMBL/GenBank/DDBJ whole genome shotgun (WGS) entry which is preliminary data.</text>
</comment>
<dbReference type="InterPro" id="IPR000813">
    <property type="entry name" value="7Fe_ferredoxin"/>
</dbReference>
<dbReference type="Pfam" id="PF13237">
    <property type="entry name" value="Fer4_10"/>
    <property type="match status" value="1"/>
</dbReference>
<gene>
    <name evidence="11" type="ORF">OCV57_12075</name>
</gene>
<keyword evidence="3 9" id="KW-0813">Transport</keyword>
<dbReference type="PRINTS" id="PR00354">
    <property type="entry name" value="7FE8SFRDOXIN"/>
</dbReference>
<dbReference type="RefSeq" id="WP_022287477.1">
    <property type="nucleotide sequence ID" value="NZ_JAOQJZ010000014.1"/>
</dbReference>
<evidence type="ECO:0000256" key="3">
    <source>
        <dbReference type="ARBA" id="ARBA00022448"/>
    </source>
</evidence>
<proteinExistence type="predicted"/>
<dbReference type="PANTHER" id="PTHR42859:SF2">
    <property type="entry name" value="FERREDOXIN"/>
    <property type="match status" value="1"/>
</dbReference>
<accession>A0AAE3ILG0</accession>
<evidence type="ECO:0000256" key="9">
    <source>
        <dbReference type="RuleBase" id="RU365098"/>
    </source>
</evidence>
<comment type="function">
    <text evidence="9">Ferredoxins are iron-sulfur proteins that transfer electrons in a wide variety of metabolic reactions.</text>
</comment>
<protein>
    <recommendedName>
        <fullName evidence="9">Ferredoxin</fullName>
    </recommendedName>
</protein>
<dbReference type="AlphaFoldDB" id="A0AAE3ILG0"/>
<evidence type="ECO:0000256" key="5">
    <source>
        <dbReference type="ARBA" id="ARBA00022723"/>
    </source>
</evidence>
<dbReference type="InterPro" id="IPR050294">
    <property type="entry name" value="RnfB_subfamily"/>
</dbReference>
<evidence type="ECO:0000256" key="2">
    <source>
        <dbReference type="ARBA" id="ARBA00001966"/>
    </source>
</evidence>
<keyword evidence="8 9" id="KW-0411">Iron-sulfur</keyword>
<evidence type="ECO:0000313" key="12">
    <source>
        <dbReference type="Proteomes" id="UP001208131"/>
    </source>
</evidence>
<feature type="domain" description="4Fe-4S ferredoxin-type" evidence="10">
    <location>
        <begin position="33"/>
        <end position="56"/>
    </location>
</feature>
<keyword evidence="7 9" id="KW-0408">Iron</keyword>
<dbReference type="PROSITE" id="PS00198">
    <property type="entry name" value="4FE4S_FER_1"/>
    <property type="match status" value="2"/>
</dbReference>
<feature type="domain" description="4Fe-4S ferredoxin-type" evidence="10">
    <location>
        <begin position="1"/>
        <end position="29"/>
    </location>
</feature>
<evidence type="ECO:0000256" key="1">
    <source>
        <dbReference type="ARBA" id="ARBA00001927"/>
    </source>
</evidence>
<reference evidence="11 12" key="1">
    <citation type="journal article" date="2021" name="ISME Commun">
        <title>Automated analysis of genomic sequences facilitates high-throughput and comprehensive description of bacteria.</title>
        <authorList>
            <person name="Hitch T.C.A."/>
        </authorList>
    </citation>
    <scope>NUCLEOTIDE SEQUENCE [LARGE SCALE GENOMIC DNA]</scope>
    <source>
        <strain evidence="11 12">Sanger_31</strain>
    </source>
</reference>
<dbReference type="Gene3D" id="3.30.70.20">
    <property type="match status" value="1"/>
</dbReference>
<evidence type="ECO:0000256" key="4">
    <source>
        <dbReference type="ARBA" id="ARBA00022485"/>
    </source>
</evidence>
<keyword evidence="4 9" id="KW-0004">4Fe-4S</keyword>
<dbReference type="Proteomes" id="UP001208131">
    <property type="component" value="Unassembled WGS sequence"/>
</dbReference>
<dbReference type="InterPro" id="IPR017900">
    <property type="entry name" value="4Fe4S_Fe_S_CS"/>
</dbReference>
<evidence type="ECO:0000313" key="11">
    <source>
        <dbReference type="EMBL" id="MCU6706652.1"/>
    </source>
</evidence>
<keyword evidence="6 9" id="KW-0249">Electron transport</keyword>
<dbReference type="EMBL" id="JAOQJZ010000014">
    <property type="protein sequence ID" value="MCU6706652.1"/>
    <property type="molecule type" value="Genomic_DNA"/>
</dbReference>
<keyword evidence="12" id="KW-1185">Reference proteome</keyword>
<dbReference type="GO" id="GO:0051539">
    <property type="term" value="F:4 iron, 4 sulfur cluster binding"/>
    <property type="evidence" value="ECO:0007669"/>
    <property type="project" value="UniProtKB-UniRule"/>
</dbReference>
<dbReference type="GO" id="GO:0046872">
    <property type="term" value="F:metal ion binding"/>
    <property type="evidence" value="ECO:0007669"/>
    <property type="project" value="UniProtKB-UniRule"/>
</dbReference>
<evidence type="ECO:0000256" key="7">
    <source>
        <dbReference type="ARBA" id="ARBA00023004"/>
    </source>
</evidence>
<evidence type="ECO:0000256" key="6">
    <source>
        <dbReference type="ARBA" id="ARBA00022982"/>
    </source>
</evidence>
<dbReference type="SUPFAM" id="SSF54862">
    <property type="entry name" value="4Fe-4S ferredoxins"/>
    <property type="match status" value="1"/>
</dbReference>
<dbReference type="PROSITE" id="PS51379">
    <property type="entry name" value="4FE4S_FER_2"/>
    <property type="match status" value="2"/>
</dbReference>
<keyword evidence="5 9" id="KW-0479">Metal-binding</keyword>
<organism evidence="11 12">
    <name type="scientific">Hominimerdicola aceti</name>
    <dbReference type="NCBI Taxonomy" id="2981726"/>
    <lineage>
        <taxon>Bacteria</taxon>
        <taxon>Bacillati</taxon>
        <taxon>Bacillota</taxon>
        <taxon>Clostridia</taxon>
        <taxon>Eubacteriales</taxon>
        <taxon>Oscillospiraceae</taxon>
        <taxon>Hominimerdicola</taxon>
    </lineage>
</organism>
<name>A0AAE3ILG0_9FIRM</name>
<dbReference type="InterPro" id="IPR017896">
    <property type="entry name" value="4Fe4S_Fe-S-bd"/>
</dbReference>
<evidence type="ECO:0000256" key="8">
    <source>
        <dbReference type="ARBA" id="ARBA00023014"/>
    </source>
</evidence>
<comment type="cofactor">
    <cofactor evidence="2 9">
        <name>[4Fe-4S] cluster</name>
        <dbReference type="ChEBI" id="CHEBI:49883"/>
    </cofactor>
</comment>
<dbReference type="PANTHER" id="PTHR42859">
    <property type="entry name" value="OXIDOREDUCTASE"/>
    <property type="match status" value="1"/>
</dbReference>